<comment type="caution">
    <text evidence="3">The sequence shown here is derived from an EMBL/GenBank/DDBJ whole genome shotgun (WGS) entry which is preliminary data.</text>
</comment>
<feature type="region of interest" description="Disordered" evidence="1">
    <location>
        <begin position="33"/>
        <end position="148"/>
    </location>
</feature>
<feature type="compositionally biased region" description="Low complexity" evidence="1">
    <location>
        <begin position="33"/>
        <end position="55"/>
    </location>
</feature>
<reference evidence="3" key="2">
    <citation type="submission" date="2021-04" db="EMBL/GenBank/DDBJ databases">
        <authorList>
            <person name="Gilroy R."/>
        </authorList>
    </citation>
    <scope>NUCLEOTIDE SEQUENCE</scope>
    <source>
        <strain evidence="3">CHK189-11263</strain>
    </source>
</reference>
<keyword evidence="2" id="KW-0732">Signal</keyword>
<feature type="compositionally biased region" description="Low complexity" evidence="1">
    <location>
        <begin position="120"/>
        <end position="130"/>
    </location>
</feature>
<reference evidence="3" key="1">
    <citation type="journal article" date="2021" name="PeerJ">
        <title>Extensive microbial diversity within the chicken gut microbiome revealed by metagenomics and culture.</title>
        <authorList>
            <person name="Gilroy R."/>
            <person name="Ravi A."/>
            <person name="Getino M."/>
            <person name="Pursley I."/>
            <person name="Horton D.L."/>
            <person name="Alikhan N.F."/>
            <person name="Baker D."/>
            <person name="Gharbi K."/>
            <person name="Hall N."/>
            <person name="Watson M."/>
            <person name="Adriaenssens E.M."/>
            <person name="Foster-Nyarko E."/>
            <person name="Jarju S."/>
            <person name="Secka A."/>
            <person name="Antonio M."/>
            <person name="Oren A."/>
            <person name="Chaudhuri R.R."/>
            <person name="La Ragione R."/>
            <person name="Hildebrand F."/>
            <person name="Pallen M.J."/>
        </authorList>
    </citation>
    <scope>NUCLEOTIDE SEQUENCE</scope>
    <source>
        <strain evidence="3">CHK189-11263</strain>
    </source>
</reference>
<protein>
    <submittedName>
        <fullName evidence="3">Uncharacterized protein</fullName>
    </submittedName>
</protein>
<evidence type="ECO:0000313" key="4">
    <source>
        <dbReference type="Proteomes" id="UP000824208"/>
    </source>
</evidence>
<evidence type="ECO:0000313" key="3">
    <source>
        <dbReference type="EMBL" id="HJB57870.1"/>
    </source>
</evidence>
<proteinExistence type="predicted"/>
<dbReference type="Proteomes" id="UP000824208">
    <property type="component" value="Unassembled WGS sequence"/>
</dbReference>
<dbReference type="EMBL" id="DWYC01000088">
    <property type="protein sequence ID" value="HJB57870.1"/>
    <property type="molecule type" value="Genomic_DNA"/>
</dbReference>
<evidence type="ECO:0000256" key="1">
    <source>
        <dbReference type="SAM" id="MobiDB-lite"/>
    </source>
</evidence>
<feature type="compositionally biased region" description="Polar residues" evidence="1">
    <location>
        <begin position="1144"/>
        <end position="1157"/>
    </location>
</feature>
<feature type="region of interest" description="Disordered" evidence="1">
    <location>
        <begin position="1144"/>
        <end position="1197"/>
    </location>
</feature>
<evidence type="ECO:0000256" key="2">
    <source>
        <dbReference type="SAM" id="SignalP"/>
    </source>
</evidence>
<feature type="chain" id="PRO_5039370517" evidence="2">
    <location>
        <begin position="28"/>
        <end position="1197"/>
    </location>
</feature>
<accession>A0A9D2S720</accession>
<dbReference type="AlphaFoldDB" id="A0A9D2S720"/>
<name>A0A9D2S720_9FIRM</name>
<feature type="signal peptide" evidence="2">
    <location>
        <begin position="1"/>
        <end position="27"/>
    </location>
</feature>
<organism evidence="3 4">
    <name type="scientific">Candidatus Flavonifractor intestinipullorum</name>
    <dbReference type="NCBI Taxonomy" id="2838587"/>
    <lineage>
        <taxon>Bacteria</taxon>
        <taxon>Bacillati</taxon>
        <taxon>Bacillota</taxon>
        <taxon>Clostridia</taxon>
        <taxon>Eubacteriales</taxon>
        <taxon>Oscillospiraceae</taxon>
        <taxon>Flavonifractor</taxon>
    </lineage>
</organism>
<gene>
    <name evidence="3" type="ORF">H9714_09995</name>
</gene>
<sequence>MYNWKKRLLAAALAGCMAMGLMTPALAVEVDASTSPTETVEETTAPVTDETTAPTDEVDPGFSVDPSQEPSEEPSESVEPSAEPSEEPSESVEPSAEPSEEPSESVEPSAEPSEEPGESPEPSAEPSAEPSLPPEVEIPEESIPLDPGFEVPDYGSMTTEELYEALQSFGGDAALEEAFYALLTEEQIAALEAYIQEQEEQALEAEYPAIPAQSATDEANGVTVTVSAPAGAFPAGTELTIELVQTPNPLTRMFTQDQKAMVDEAVAEALAEEPAEPQQSVAFDITFRLDGAEVQPREGYTVSVTFDVESASALLDGADQLQVFHVDGDAVAEAVGEAVAVDPEADTQQIAVEAEQFSIYALTAAVTPRASYEVNLADLNGMTFQVGDVIEVTAQEENRYQWNVTSGRDCVTVQSLPDTNTGGWWPTYYKHWQITMNEPGSVTVQYGYTDWWGWHGTQATFTIEEPVPAGPLTIEDQINRNGSLIPVLNRDEAGVPADAEVTYRWYRAENNGSAPAFKECAEVTGDALDTQYAPENGVNVAVDQGGKYWYYVTATYTTDAGGAEQTLRSAPYWVPYSNELENGGFEDPDTSEYGYGWSVQFNQNEEFLLNPSSAADHTALWWKSTGEGYSQTNGTVHIEYVAPDKGDPTSEFSARWGAGTPTSPNATGSDQYAELNCEAFGALYQDVLTAPGAELYWSLSHRGREGVDEMAVVIMPASEARNITTQSQLEQVLTNPGKYNAAVTYIKSDADAWHSYSSTMDMADSEGAYDRNTNIAYNATPDMFNADGSYKGSGEYLTRFFFVAVNTFTGDPTVGNLIDEVSFSDDLSYTINYYLGDASTPDRTEHDSADPFTRVTADVSSYLGEGWTVERTEIDGEDANGSLQMLLTASGMTLNVYLIQGGITVVKQVAGVTLTGSYTANFALYEDNNGSVGSQVAKASVTVNSGTGAGSVVFTDMKGERFIPEISATYYICETSTLPVDGYSLTSTTYDGAPATDGYYQFSVNQNGVASITVVNTYTEKPKFGSLTIIKEVAGTDPIEQSFIFTVTSPDGFSMSVVMSPEDFGSERSCSVTITNLPVGSYTVTEDTGWSWKYECTSQSSQEVEISAENLNPTVEFTNKDKGSSWLGGTDIVENVFDKVSSDSGAQVTPAANTDANVTPLPTAPKDPEEDQGDKNNNTEPDPGEEAMTQEGGESNV</sequence>